<dbReference type="AlphaFoldDB" id="A0A1C9IEP4"/>
<dbReference type="Pfam" id="PF13692">
    <property type="entry name" value="Glyco_trans_1_4"/>
    <property type="match status" value="1"/>
</dbReference>
<reference evidence="1" key="1">
    <citation type="journal article" date="2016" name="Appl. Environ. Microbiol.">
        <title>Novel capsular polysaccharide Loci and new diagnostic tools for high-throughput capsular gene typing in Streptococcus suis.</title>
        <authorList>
            <person name="Zheng H."/>
            <person name="Bai X."/>
            <person name="Xu J."/>
        </authorList>
    </citation>
    <scope>NUCLEOTIDE SEQUENCE</scope>
    <source>
        <strain evidence="1">YS355</strain>
        <strain evidence="2">YS365</strain>
    </source>
</reference>
<protein>
    <recommendedName>
        <fullName evidence="3">Glycosyltransferase</fullName>
    </recommendedName>
</protein>
<evidence type="ECO:0008006" key="3">
    <source>
        <dbReference type="Google" id="ProtNLM"/>
    </source>
</evidence>
<dbReference type="RefSeq" id="WP_222310055.1">
    <property type="nucleotide sequence ID" value="NZ_JAIMEX010000028.1"/>
</dbReference>
<name>A0A1C9IEP4_STRSU</name>
<evidence type="ECO:0000313" key="2">
    <source>
        <dbReference type="EMBL" id="AOP02800.1"/>
    </source>
</evidence>
<gene>
    <name evidence="1" type="primary">cpsK</name>
    <name evidence="1" type="ORF">YS355-orf11</name>
    <name evidence="2" type="ORF">YS365-orf11</name>
</gene>
<proteinExistence type="predicted"/>
<evidence type="ECO:0000313" key="1">
    <source>
        <dbReference type="EMBL" id="AOP02777.1"/>
    </source>
</evidence>
<sequence>MSSNSKKAVLISCFDWYEKRLIGVRANLIERGYDVKVLLSDFDHIKKSTIKERYPECIYYSVPPYSKNISFSRVKSHLSFGKSVASFLEEFKPDFIYALIPPNNLSQYCLQYKEKNPGTKYIIDVIDLWPESFPITFFKKNPLTKIWKNMRDFGLKSADGIVLECDLYKESLVASSLPSLMTTIRLYSNYSHEELILAHQLSEKHVFDKSKMKVKFAYIGSLNNITNYFDIISIIRVFLDRRWDVTITIIGDGQNRKQFVKDLKDMGCKVNFLGLMFENVSKIKAINDCDFAFNMMIDSVKVGLTMKSLDYLSIGIPMINSIKGDTWEIIEKHNIGLNYTGDSDLLFKKIQSIDYSIVRNNVYSALNNFFTYQAFENQIKLFLDEVLLEREKDV</sequence>
<dbReference type="EMBL" id="KU665268">
    <property type="protein sequence ID" value="AOP02800.1"/>
    <property type="molecule type" value="Genomic_DNA"/>
</dbReference>
<dbReference type="EMBL" id="KU665267">
    <property type="protein sequence ID" value="AOP02777.1"/>
    <property type="molecule type" value="Genomic_DNA"/>
</dbReference>
<dbReference type="SUPFAM" id="SSF53756">
    <property type="entry name" value="UDP-Glycosyltransferase/glycogen phosphorylase"/>
    <property type="match status" value="1"/>
</dbReference>
<dbReference type="Gene3D" id="3.40.50.2000">
    <property type="entry name" value="Glycogen Phosphorylase B"/>
    <property type="match status" value="2"/>
</dbReference>
<accession>A0A1C9IEP4</accession>
<organism evidence="1">
    <name type="scientific">Streptococcus suis</name>
    <dbReference type="NCBI Taxonomy" id="1307"/>
    <lineage>
        <taxon>Bacteria</taxon>
        <taxon>Bacillati</taxon>
        <taxon>Bacillota</taxon>
        <taxon>Bacilli</taxon>
        <taxon>Lactobacillales</taxon>
        <taxon>Streptococcaceae</taxon>
        <taxon>Streptococcus</taxon>
    </lineage>
</organism>